<feature type="region of interest" description="Disordered" evidence="1">
    <location>
        <begin position="1"/>
        <end position="20"/>
    </location>
</feature>
<accession>A0ABR9VXA4</accession>
<evidence type="ECO:0000256" key="1">
    <source>
        <dbReference type="SAM" id="MobiDB-lite"/>
    </source>
</evidence>
<name>A0ABR9VXA4_9MICO</name>
<keyword evidence="2" id="KW-0472">Membrane</keyword>
<sequence length="164" mass="18301">MSFAQPHPAGPAGSRPGKAKRPTWHWVVLGGCSLLALLIALGVAGLVGYQILNRGNPQDTLENFYTSMENGDCRLFEESTTEEYRQTTQLDDCATFETMTSQMGALDYTVDERVNRQGYAIFEVTETYQRDGQDVEAQLRFYVRRFEGGWFVDGVEVVDAPTTG</sequence>
<feature type="transmembrane region" description="Helical" evidence="2">
    <location>
        <begin position="24"/>
        <end position="49"/>
    </location>
</feature>
<keyword evidence="4" id="KW-1185">Reference proteome</keyword>
<dbReference type="Proteomes" id="UP000644727">
    <property type="component" value="Unassembled WGS sequence"/>
</dbReference>
<organism evidence="3 4">
    <name type="scientific">Brachybacterium epidermidis</name>
    <dbReference type="NCBI Taxonomy" id="2781983"/>
    <lineage>
        <taxon>Bacteria</taxon>
        <taxon>Bacillati</taxon>
        <taxon>Actinomycetota</taxon>
        <taxon>Actinomycetes</taxon>
        <taxon>Micrococcales</taxon>
        <taxon>Dermabacteraceae</taxon>
        <taxon>Brachybacterium</taxon>
    </lineage>
</organism>
<evidence type="ECO:0000313" key="3">
    <source>
        <dbReference type="EMBL" id="MBE9402824.1"/>
    </source>
</evidence>
<reference evidence="3 4" key="1">
    <citation type="submission" date="2020-10" db="EMBL/GenBank/DDBJ databases">
        <title>Draft genome and description of Brachybacterium epidermidis sp nov.</title>
        <authorList>
            <person name="Boxberger M."/>
            <person name="La Scola B."/>
        </authorList>
    </citation>
    <scope>NUCLEOTIDE SEQUENCE [LARGE SCALE GENOMIC DNA]</scope>
    <source>
        <strain evidence="3 4">Marseille-Q2903</strain>
    </source>
</reference>
<keyword evidence="2" id="KW-1133">Transmembrane helix</keyword>
<dbReference type="RefSeq" id="WP_193864554.1">
    <property type="nucleotide sequence ID" value="NZ_JADEYR010000001.1"/>
</dbReference>
<evidence type="ECO:0000313" key="4">
    <source>
        <dbReference type="Proteomes" id="UP000644727"/>
    </source>
</evidence>
<dbReference type="EMBL" id="JADEYR010000001">
    <property type="protein sequence ID" value="MBE9402824.1"/>
    <property type="molecule type" value="Genomic_DNA"/>
</dbReference>
<proteinExistence type="predicted"/>
<gene>
    <name evidence="3" type="ORF">IOE58_00930</name>
</gene>
<keyword evidence="2" id="KW-0812">Transmembrane</keyword>
<evidence type="ECO:0008006" key="5">
    <source>
        <dbReference type="Google" id="ProtNLM"/>
    </source>
</evidence>
<protein>
    <recommendedName>
        <fullName evidence="5">DUF4878 domain-containing protein</fullName>
    </recommendedName>
</protein>
<comment type="caution">
    <text evidence="3">The sequence shown here is derived from an EMBL/GenBank/DDBJ whole genome shotgun (WGS) entry which is preliminary data.</text>
</comment>
<evidence type="ECO:0000256" key="2">
    <source>
        <dbReference type="SAM" id="Phobius"/>
    </source>
</evidence>